<accession>A0A8X6V7X6</accession>
<comment type="caution">
    <text evidence="2">The sequence shown here is derived from an EMBL/GenBank/DDBJ whole genome shotgun (WGS) entry which is preliminary data.</text>
</comment>
<reference evidence="2" key="1">
    <citation type="submission" date="2020-08" db="EMBL/GenBank/DDBJ databases">
        <title>Multicomponent nature underlies the extraordinary mechanical properties of spider dragline silk.</title>
        <authorList>
            <person name="Kono N."/>
            <person name="Nakamura H."/>
            <person name="Mori M."/>
            <person name="Yoshida Y."/>
            <person name="Ohtoshi R."/>
            <person name="Malay A.D."/>
            <person name="Moran D.A.P."/>
            <person name="Tomita M."/>
            <person name="Numata K."/>
            <person name="Arakawa K."/>
        </authorList>
    </citation>
    <scope>NUCLEOTIDE SEQUENCE</scope>
</reference>
<evidence type="ECO:0000313" key="2">
    <source>
        <dbReference type="EMBL" id="GFX96389.1"/>
    </source>
</evidence>
<evidence type="ECO:0000313" key="3">
    <source>
        <dbReference type="Proteomes" id="UP000887159"/>
    </source>
</evidence>
<sequence>MSSSPSATMGLRQPSGQGIGSRQTCHEFELSTTKDPPLPLKTHRVERLMYIVVTPNPIGVVWQFVEGCQLRCHSPHLTDLRGLLFEFAFPMGVHILVESWNLIRFLPKAFEEIPPFNFNCKSHEVLHGRSALALKVRGIERDLKIEQLYHQKTSLVVLGESRSFFRVHTGYFSNIPKCIKAEFIPSWGGSQSSVVSSSQR</sequence>
<dbReference type="AlphaFoldDB" id="A0A8X6V7X6"/>
<organism evidence="2 3">
    <name type="scientific">Trichonephila clavipes</name>
    <name type="common">Golden silk orbweaver</name>
    <name type="synonym">Nephila clavipes</name>
    <dbReference type="NCBI Taxonomy" id="2585209"/>
    <lineage>
        <taxon>Eukaryota</taxon>
        <taxon>Metazoa</taxon>
        <taxon>Ecdysozoa</taxon>
        <taxon>Arthropoda</taxon>
        <taxon>Chelicerata</taxon>
        <taxon>Arachnida</taxon>
        <taxon>Araneae</taxon>
        <taxon>Araneomorphae</taxon>
        <taxon>Entelegynae</taxon>
        <taxon>Araneoidea</taxon>
        <taxon>Nephilidae</taxon>
        <taxon>Trichonephila</taxon>
    </lineage>
</organism>
<dbReference type="Proteomes" id="UP000887159">
    <property type="component" value="Unassembled WGS sequence"/>
</dbReference>
<keyword evidence="3" id="KW-1185">Reference proteome</keyword>
<protein>
    <submittedName>
        <fullName evidence="2">Uncharacterized protein</fullName>
    </submittedName>
</protein>
<feature type="region of interest" description="Disordered" evidence="1">
    <location>
        <begin position="1"/>
        <end position="22"/>
    </location>
</feature>
<gene>
    <name evidence="2" type="ORF">TNCV_2055081</name>
</gene>
<dbReference type="EMBL" id="BMAU01021191">
    <property type="protein sequence ID" value="GFX96389.1"/>
    <property type="molecule type" value="Genomic_DNA"/>
</dbReference>
<evidence type="ECO:0000256" key="1">
    <source>
        <dbReference type="SAM" id="MobiDB-lite"/>
    </source>
</evidence>
<proteinExistence type="predicted"/>
<name>A0A8X6V7X6_TRICX</name>